<dbReference type="PANTHER" id="PTHR12181">
    <property type="entry name" value="LIPIN"/>
    <property type="match status" value="1"/>
</dbReference>
<feature type="compositionally biased region" description="Pro residues" evidence="1">
    <location>
        <begin position="263"/>
        <end position="273"/>
    </location>
</feature>
<evidence type="ECO:0000256" key="1">
    <source>
        <dbReference type="SAM" id="MobiDB-lite"/>
    </source>
</evidence>
<name>A0A397DS91_APHAT</name>
<dbReference type="GO" id="GO:0008195">
    <property type="term" value="F:phosphatidate phosphatase activity"/>
    <property type="evidence" value="ECO:0007669"/>
    <property type="project" value="TreeGrafter"/>
</dbReference>
<dbReference type="VEuPathDB" id="FungiDB:H257_07687"/>
<sequence>MNVINSVKEYVTTVFDLGSNHTEAIDVVAIQHGAPDRQVRCTPFYVRFEASMPFTADMRAPSIYFDAMHSVPPSLDKAMLEKSTSDYFDAQTESGPIPCSADCDTVHGLERSPDALPPALSLCGDLMSTASSADEAAAIFRKHQVSAESFRRHAAAILQDPSLMVMVRGEYRRYDLFAQALVVSAACFPCSSMMWDTASFPHTAAVDATRKQRRHTIEGTTFDLAAPPPRLDLSDTRDVAPPQEPGAASTWLPADHARLPESSLPPSPPPPLPLDHHRSVYPSEAQLTAMNLAYGANTLEFRVQSTVCGDDDVRVTSTLFMWHASSKLVVADIDLVVGSDSFDRSASSAADFFTHVLGHGYQLIYLSSRRRSVRDELPHAPLVGAFLGLALDTPDQTSVKLAMLQQLQALYPPDVNPFYAGLTNAHHAHAFLHSGLHPGKVLVMDGGRFRLAHQKVLKATDTSYADLKDPRTFDMMFPPVQQQQHDATFQEEAFNDMNFWRLPPPRM</sequence>
<feature type="region of interest" description="Disordered" evidence="1">
    <location>
        <begin position="218"/>
        <end position="278"/>
    </location>
</feature>
<dbReference type="EMBL" id="QUTD01004693">
    <property type="protein sequence ID" value="RHY66572.1"/>
    <property type="molecule type" value="Genomic_DNA"/>
</dbReference>
<accession>A0A397DS91</accession>
<evidence type="ECO:0000313" key="4">
    <source>
        <dbReference type="Proteomes" id="UP000266643"/>
    </source>
</evidence>
<dbReference type="InterPro" id="IPR031703">
    <property type="entry name" value="Lipin_mid"/>
</dbReference>
<protein>
    <recommendedName>
        <fullName evidence="2">LNS2/PITP domain-containing protein</fullName>
    </recommendedName>
</protein>
<feature type="domain" description="LNS2/PITP" evidence="2">
    <location>
        <begin position="328"/>
        <end position="453"/>
    </location>
</feature>
<dbReference type="InterPro" id="IPR026058">
    <property type="entry name" value="LIPIN"/>
</dbReference>
<dbReference type="Proteomes" id="UP000266643">
    <property type="component" value="Unassembled WGS sequence"/>
</dbReference>
<comment type="caution">
    <text evidence="3">The sequence shown here is derived from an EMBL/GenBank/DDBJ whole genome shotgun (WGS) entry which is preliminary data.</text>
</comment>
<dbReference type="InterPro" id="IPR031315">
    <property type="entry name" value="LNS2/PITP"/>
</dbReference>
<evidence type="ECO:0000313" key="3">
    <source>
        <dbReference type="EMBL" id="RHY66572.1"/>
    </source>
</evidence>
<dbReference type="PANTHER" id="PTHR12181:SF12">
    <property type="entry name" value="PHOSPHATIDATE PHOSPHATASE"/>
    <property type="match status" value="1"/>
</dbReference>
<dbReference type="InterPro" id="IPR013209">
    <property type="entry name" value="LNS2"/>
</dbReference>
<reference evidence="3 4" key="1">
    <citation type="submission" date="2018-08" db="EMBL/GenBank/DDBJ databases">
        <title>Aphanomyces genome sequencing and annotation.</title>
        <authorList>
            <person name="Minardi D."/>
            <person name="Oidtmann B."/>
            <person name="Van Der Giezen M."/>
            <person name="Studholme D.J."/>
        </authorList>
    </citation>
    <scope>NUCLEOTIDE SEQUENCE [LARGE SCALE GENOMIC DNA]</scope>
    <source>
        <strain evidence="3 4">D2</strain>
    </source>
</reference>
<dbReference type="Pfam" id="PF08235">
    <property type="entry name" value="LNS2"/>
    <property type="match status" value="1"/>
</dbReference>
<evidence type="ECO:0000259" key="2">
    <source>
        <dbReference type="SMART" id="SM00775"/>
    </source>
</evidence>
<proteinExistence type="predicted"/>
<gene>
    <name evidence="3" type="ORF">DYB30_002829</name>
</gene>
<dbReference type="AlphaFoldDB" id="A0A397DS91"/>
<dbReference type="Pfam" id="PF16876">
    <property type="entry name" value="Lipin_mid"/>
    <property type="match status" value="1"/>
</dbReference>
<dbReference type="SMART" id="SM00775">
    <property type="entry name" value="LNS2"/>
    <property type="match status" value="1"/>
</dbReference>
<organism evidence="3 4">
    <name type="scientific">Aphanomyces astaci</name>
    <name type="common">Crayfish plague agent</name>
    <dbReference type="NCBI Taxonomy" id="112090"/>
    <lineage>
        <taxon>Eukaryota</taxon>
        <taxon>Sar</taxon>
        <taxon>Stramenopiles</taxon>
        <taxon>Oomycota</taxon>
        <taxon>Saprolegniomycetes</taxon>
        <taxon>Saprolegniales</taxon>
        <taxon>Verrucalvaceae</taxon>
        <taxon>Aphanomyces</taxon>
    </lineage>
</organism>